<evidence type="ECO:0000313" key="3">
    <source>
        <dbReference type="Proteomes" id="UP001187192"/>
    </source>
</evidence>
<proteinExistence type="predicted"/>
<sequence length="147" mass="16394">MNSYHLGNQARGEIGTTFGDPHIGGNTRSMCGKLKNPPFRGVMSLDQRTTKSPRHEQGHLARRGSDGEGLQEVASSLTHSLSISSSSSSSPSHFHLSRIFFFLRVADSSVPTRSLPWRRRLERGAARRSHTGSRRAPTHRPRRRPRS</sequence>
<accession>A0AA88J702</accession>
<reference evidence="2" key="1">
    <citation type="submission" date="2023-07" db="EMBL/GenBank/DDBJ databases">
        <title>draft genome sequence of fig (Ficus carica).</title>
        <authorList>
            <person name="Takahashi T."/>
            <person name="Nishimura K."/>
        </authorList>
    </citation>
    <scope>NUCLEOTIDE SEQUENCE</scope>
</reference>
<feature type="compositionally biased region" description="Basic and acidic residues" evidence="1">
    <location>
        <begin position="53"/>
        <end position="66"/>
    </location>
</feature>
<feature type="region of interest" description="Disordered" evidence="1">
    <location>
        <begin position="1"/>
        <end position="92"/>
    </location>
</feature>
<feature type="compositionally biased region" description="Low complexity" evidence="1">
    <location>
        <begin position="75"/>
        <end position="92"/>
    </location>
</feature>
<protein>
    <submittedName>
        <fullName evidence="2">Uncharacterized protein</fullName>
    </submittedName>
</protein>
<dbReference type="EMBL" id="BTGU01000173">
    <property type="protein sequence ID" value="GMN64264.1"/>
    <property type="molecule type" value="Genomic_DNA"/>
</dbReference>
<evidence type="ECO:0000313" key="2">
    <source>
        <dbReference type="EMBL" id="GMN64264.1"/>
    </source>
</evidence>
<name>A0AA88J702_FICCA</name>
<comment type="caution">
    <text evidence="2">The sequence shown here is derived from an EMBL/GenBank/DDBJ whole genome shotgun (WGS) entry which is preliminary data.</text>
</comment>
<keyword evidence="3" id="KW-1185">Reference proteome</keyword>
<dbReference type="AlphaFoldDB" id="A0AA88J702"/>
<dbReference type="Proteomes" id="UP001187192">
    <property type="component" value="Unassembled WGS sequence"/>
</dbReference>
<feature type="region of interest" description="Disordered" evidence="1">
    <location>
        <begin position="116"/>
        <end position="147"/>
    </location>
</feature>
<evidence type="ECO:0000256" key="1">
    <source>
        <dbReference type="SAM" id="MobiDB-lite"/>
    </source>
</evidence>
<gene>
    <name evidence="2" type="ORF">TIFTF001_033335</name>
</gene>
<organism evidence="2 3">
    <name type="scientific">Ficus carica</name>
    <name type="common">Common fig</name>
    <dbReference type="NCBI Taxonomy" id="3494"/>
    <lineage>
        <taxon>Eukaryota</taxon>
        <taxon>Viridiplantae</taxon>
        <taxon>Streptophyta</taxon>
        <taxon>Embryophyta</taxon>
        <taxon>Tracheophyta</taxon>
        <taxon>Spermatophyta</taxon>
        <taxon>Magnoliopsida</taxon>
        <taxon>eudicotyledons</taxon>
        <taxon>Gunneridae</taxon>
        <taxon>Pentapetalae</taxon>
        <taxon>rosids</taxon>
        <taxon>fabids</taxon>
        <taxon>Rosales</taxon>
        <taxon>Moraceae</taxon>
        <taxon>Ficeae</taxon>
        <taxon>Ficus</taxon>
    </lineage>
</organism>